<dbReference type="EMBL" id="QCYY01001800">
    <property type="protein sequence ID" value="ROT75209.1"/>
    <property type="molecule type" value="Genomic_DNA"/>
</dbReference>
<reference evidence="1 2" key="2">
    <citation type="submission" date="2019-01" db="EMBL/GenBank/DDBJ databases">
        <title>The decoding of complex shrimp genome reveals the adaptation for benthos swimmer, frequently molting mechanism and breeding impact on genome.</title>
        <authorList>
            <person name="Sun Y."/>
            <person name="Gao Y."/>
            <person name="Yu Y."/>
        </authorList>
    </citation>
    <scope>NUCLEOTIDE SEQUENCE [LARGE SCALE GENOMIC DNA]</scope>
    <source>
        <tissue evidence="1">Muscle</tissue>
    </source>
</reference>
<dbReference type="OrthoDB" id="6379884at2759"/>
<reference evidence="1 2" key="1">
    <citation type="submission" date="2018-04" db="EMBL/GenBank/DDBJ databases">
        <authorList>
            <person name="Zhang X."/>
            <person name="Yuan J."/>
            <person name="Li F."/>
            <person name="Xiang J."/>
        </authorList>
    </citation>
    <scope>NUCLEOTIDE SEQUENCE [LARGE SCALE GENOMIC DNA]</scope>
    <source>
        <tissue evidence="1">Muscle</tissue>
    </source>
</reference>
<keyword evidence="2" id="KW-1185">Reference proteome</keyword>
<dbReference type="STRING" id="6689.A0A3R7M7S1"/>
<gene>
    <name evidence="1" type="ORF">C7M84_006255</name>
</gene>
<evidence type="ECO:0000313" key="1">
    <source>
        <dbReference type="EMBL" id="ROT75209.1"/>
    </source>
</evidence>
<evidence type="ECO:0000313" key="2">
    <source>
        <dbReference type="Proteomes" id="UP000283509"/>
    </source>
</evidence>
<dbReference type="AlphaFoldDB" id="A0A3R7M7S1"/>
<sequence length="129" mass="13687">MGQRLEGGSLIHRPNILSRGGQPNFPVEALAKQGVSVQQITVPKDVSIPTNSGDGKPILLKSGQSVMVIKTQKGIYLRLSDGKIVAIRVPPGNGTATCPARISPGGKSALPNLHAHHLMFRQACHPHVH</sequence>
<proteinExistence type="predicted"/>
<comment type="caution">
    <text evidence="1">The sequence shown here is derived from an EMBL/GenBank/DDBJ whole genome shotgun (WGS) entry which is preliminary data.</text>
</comment>
<organism evidence="1 2">
    <name type="scientific">Penaeus vannamei</name>
    <name type="common">Whiteleg shrimp</name>
    <name type="synonym">Litopenaeus vannamei</name>
    <dbReference type="NCBI Taxonomy" id="6689"/>
    <lineage>
        <taxon>Eukaryota</taxon>
        <taxon>Metazoa</taxon>
        <taxon>Ecdysozoa</taxon>
        <taxon>Arthropoda</taxon>
        <taxon>Crustacea</taxon>
        <taxon>Multicrustacea</taxon>
        <taxon>Malacostraca</taxon>
        <taxon>Eumalacostraca</taxon>
        <taxon>Eucarida</taxon>
        <taxon>Decapoda</taxon>
        <taxon>Dendrobranchiata</taxon>
        <taxon>Penaeoidea</taxon>
        <taxon>Penaeidae</taxon>
        <taxon>Penaeus</taxon>
    </lineage>
</organism>
<dbReference type="Proteomes" id="UP000283509">
    <property type="component" value="Unassembled WGS sequence"/>
</dbReference>
<accession>A0A3R7M7S1</accession>
<name>A0A3R7M7S1_PENVA</name>
<protein>
    <submittedName>
        <fullName evidence="1">Uncharacterized protein</fullName>
    </submittedName>
</protein>